<accession>A0A2N1J6B0</accession>
<dbReference type="RefSeq" id="WP_101183398.1">
    <property type="nucleotide sequence ID" value="NZ_CP031218.1"/>
</dbReference>
<feature type="transmembrane region" description="Helical" evidence="1">
    <location>
        <begin position="487"/>
        <end position="508"/>
    </location>
</feature>
<dbReference type="Pfam" id="PF03929">
    <property type="entry name" value="PepSY_TM"/>
    <property type="match status" value="1"/>
</dbReference>
<protein>
    <recommendedName>
        <fullName evidence="4">Peptidase</fullName>
    </recommendedName>
</protein>
<comment type="caution">
    <text evidence="2">The sequence shown here is derived from an EMBL/GenBank/DDBJ whole genome shotgun (WGS) entry which is preliminary data.</text>
</comment>
<keyword evidence="1" id="KW-0472">Membrane</keyword>
<keyword evidence="1" id="KW-0812">Transmembrane</keyword>
<gene>
    <name evidence="2" type="ORF">CP960_01170</name>
</gene>
<proteinExistence type="predicted"/>
<feature type="transmembrane region" description="Helical" evidence="1">
    <location>
        <begin position="396"/>
        <end position="414"/>
    </location>
</feature>
<name>A0A2N1J6B0_9BACT</name>
<evidence type="ECO:0000313" key="3">
    <source>
        <dbReference type="Proteomes" id="UP000233248"/>
    </source>
</evidence>
<dbReference type="KEGG" id="ahs:AHALO_0473"/>
<dbReference type="EMBL" id="NXIF01000005">
    <property type="protein sequence ID" value="PKI82101.1"/>
    <property type="molecule type" value="Genomic_DNA"/>
</dbReference>
<organism evidence="2 3">
    <name type="scientific">Malaciobacter halophilus</name>
    <dbReference type="NCBI Taxonomy" id="197482"/>
    <lineage>
        <taxon>Bacteria</taxon>
        <taxon>Pseudomonadati</taxon>
        <taxon>Campylobacterota</taxon>
        <taxon>Epsilonproteobacteria</taxon>
        <taxon>Campylobacterales</taxon>
        <taxon>Arcobacteraceae</taxon>
        <taxon>Malaciobacter</taxon>
    </lineage>
</organism>
<feature type="transmembrane region" description="Helical" evidence="1">
    <location>
        <begin position="188"/>
        <end position="210"/>
    </location>
</feature>
<keyword evidence="1" id="KW-1133">Transmembrane helix</keyword>
<dbReference type="AlphaFoldDB" id="A0A2N1J6B0"/>
<dbReference type="InterPro" id="IPR005625">
    <property type="entry name" value="PepSY-ass_TM"/>
</dbReference>
<feature type="transmembrane region" description="Helical" evidence="1">
    <location>
        <begin position="144"/>
        <end position="167"/>
    </location>
</feature>
<evidence type="ECO:0000313" key="2">
    <source>
        <dbReference type="EMBL" id="PKI82101.1"/>
    </source>
</evidence>
<dbReference type="PANTHER" id="PTHR34219:SF4">
    <property type="entry name" value="PEPSY DOMAIN-CONTAINING PROTEIN"/>
    <property type="match status" value="1"/>
</dbReference>
<feature type="transmembrane region" description="Helical" evidence="1">
    <location>
        <begin position="426"/>
        <end position="446"/>
    </location>
</feature>
<feature type="transmembrane region" description="Helical" evidence="1">
    <location>
        <begin position="458"/>
        <end position="475"/>
    </location>
</feature>
<evidence type="ECO:0000256" key="1">
    <source>
        <dbReference type="SAM" id="Phobius"/>
    </source>
</evidence>
<dbReference type="OrthoDB" id="9776609at2"/>
<keyword evidence="3" id="KW-1185">Reference proteome</keyword>
<evidence type="ECO:0008006" key="4">
    <source>
        <dbReference type="Google" id="ProtNLM"/>
    </source>
</evidence>
<dbReference type="Proteomes" id="UP000233248">
    <property type="component" value="Unassembled WGS sequence"/>
</dbReference>
<reference evidence="2 3" key="1">
    <citation type="submission" date="2017-09" db="EMBL/GenBank/DDBJ databases">
        <title>Genomics of the genus Arcobacter.</title>
        <authorList>
            <person name="Perez-Cataluna A."/>
            <person name="Figueras M.J."/>
            <person name="Salas-Masso N."/>
        </authorList>
    </citation>
    <scope>NUCLEOTIDE SEQUENCE [LARGE SCALE GENOMIC DNA]</scope>
    <source>
        <strain evidence="2 3">DSM 18005</strain>
    </source>
</reference>
<feature type="transmembrane region" description="Helical" evidence="1">
    <location>
        <begin position="354"/>
        <end position="375"/>
    </location>
</feature>
<feature type="transmembrane region" description="Helical" evidence="1">
    <location>
        <begin position="12"/>
        <end position="36"/>
    </location>
</feature>
<dbReference type="PANTHER" id="PTHR34219">
    <property type="entry name" value="IRON-REGULATED INNER MEMBRANE PROTEIN-RELATED"/>
    <property type="match status" value="1"/>
</dbReference>
<sequence length="516" mass="59738">MEKSFKESMRWLHTWSGLIVGWILFAVFVTGTFSYYKDEVTLWMKPELHYSKESKNSLDIAKQKAIELVQNNSNISITLPNNRSNIISAMWREKSDNSHRAKRVYQYYDASSGENINTRQTAGGNFLYRFHFELYGFPRYFSRWAIALATMSMFVAIITGIIIHTRIFKDIFTLRAKANPRGWMDAHIIPAVAALPFHIMITYSGLLLFARLVMPWGMQAAYDGDFREYRSDLNNLKQTQIIHQNVNKKAQNKSLSFENLNKVLINANKVWPNNIGGFSINKNKNGSYEIQIRPKETSSIFSSKFEREYLTYDANSAKLISKNIPPTTNSNIINTNTTFATLHRAIFANSTMRFLFFICGISGIVLAGTGLVLWIEKRKKKQKINTSIGFKLVEKLNIGTITGLFIAIGIFFIANRVIEVNIENRHLLEINTFFIAWLLCYIHSFLRQSKKAWIEQMIITSIIYFSIPILNALFWTKDFLNREIMYFYFDLFFILTAIVFAIGSYFLIRNSKKGLK</sequence>